<gene>
    <name evidence="1" type="ORF">DIY07_09590</name>
</gene>
<reference evidence="1 2" key="1">
    <citation type="submission" date="2018-06" db="EMBL/GenBank/DDBJ databases">
        <title>Mutators as drivers of adaptation in pathogenic bacteria and a risk factor for host jumps and vaccine escape.</title>
        <authorList>
            <person name="Barnes A.C."/>
            <person name="Silayeva O."/>
        </authorList>
    </citation>
    <scope>NUCLEOTIDE SEQUENCE [LARGE SCALE GENOMIC DNA]</scope>
    <source>
        <strain evidence="1 2">QMA0445</strain>
    </source>
</reference>
<proteinExistence type="predicted"/>
<protein>
    <submittedName>
        <fullName evidence="1">Uncharacterized protein</fullName>
    </submittedName>
</protein>
<accession>A0A3L8G4C6</accession>
<comment type="caution">
    <text evidence="1">The sequence shown here is derived from an EMBL/GenBank/DDBJ whole genome shotgun (WGS) entry which is preliminary data.</text>
</comment>
<name>A0A3L8G4C6_STRIN</name>
<organism evidence="1 2">
    <name type="scientific">Streptococcus iniae</name>
    <name type="common">Streptococcus shiloi</name>
    <dbReference type="NCBI Taxonomy" id="1346"/>
    <lineage>
        <taxon>Bacteria</taxon>
        <taxon>Bacillati</taxon>
        <taxon>Bacillota</taxon>
        <taxon>Bacilli</taxon>
        <taxon>Lactobacillales</taxon>
        <taxon>Streptococcaceae</taxon>
        <taxon>Streptococcus</taxon>
    </lineage>
</organism>
<dbReference type="Proteomes" id="UP000269148">
    <property type="component" value="Unassembled WGS sequence"/>
</dbReference>
<dbReference type="AlphaFoldDB" id="A0A3L8G4C6"/>
<dbReference type="EMBL" id="QLQD01000082">
    <property type="protein sequence ID" value="RLU54874.1"/>
    <property type="molecule type" value="Genomic_DNA"/>
</dbReference>
<evidence type="ECO:0000313" key="2">
    <source>
        <dbReference type="Proteomes" id="UP000269148"/>
    </source>
</evidence>
<sequence length="84" mass="9617">MINQNWQACLVTISTFFLCLVCGKSLLHSKIMREKEPMTMKVVIIINFPLYNQSEKLMLFNNVIALFLGLVREPIMAMAIPIEA</sequence>
<evidence type="ECO:0000313" key="1">
    <source>
        <dbReference type="EMBL" id="RLU54874.1"/>
    </source>
</evidence>